<keyword evidence="3" id="KW-0809">Transit peptide</keyword>
<evidence type="ECO:0000256" key="3">
    <source>
        <dbReference type="ARBA" id="ARBA00022946"/>
    </source>
</evidence>
<dbReference type="InterPro" id="IPR009000">
    <property type="entry name" value="Transl_B-barrel_sf"/>
</dbReference>
<evidence type="ECO:0000256" key="1">
    <source>
        <dbReference type="ARBA" id="ARBA00004173"/>
    </source>
</evidence>
<dbReference type="GeneID" id="63692913"/>
<evidence type="ECO:0000256" key="4">
    <source>
        <dbReference type="ARBA" id="ARBA00022980"/>
    </source>
</evidence>
<evidence type="ECO:0000313" key="9">
    <source>
        <dbReference type="EMBL" id="EYE93532.1"/>
    </source>
</evidence>
<dbReference type="NCBIfam" id="TIGR03625">
    <property type="entry name" value="L3_bact"/>
    <property type="match status" value="1"/>
</dbReference>
<evidence type="ECO:0000256" key="6">
    <source>
        <dbReference type="ARBA" id="ARBA00023274"/>
    </source>
</evidence>
<keyword evidence="4 8" id="KW-0689">Ribosomal protein</keyword>
<dbReference type="PROSITE" id="PS00474">
    <property type="entry name" value="RIBOSOMAL_L3"/>
    <property type="match status" value="1"/>
</dbReference>
<dbReference type="Proteomes" id="UP000019804">
    <property type="component" value="Unassembled WGS sequence"/>
</dbReference>
<dbReference type="OrthoDB" id="274683at2759"/>
<proteinExistence type="inferred from homology"/>
<dbReference type="HOGENOM" id="CLU_782985_0_0_1"/>
<dbReference type="InterPro" id="IPR019926">
    <property type="entry name" value="Ribosomal_uL3_CS"/>
</dbReference>
<sequence length="354" mass="39079">MSLCLSRGLSQLPLALWAPQTLHTTTACHYMPVRTFGIKSVTTPKPSRFNVSPDLPILKSTPAAALERKAYTLPLRSGAVAIKKGMTGIYDAQTGTRIPCTVLQLDRVEVVSHKTREKHGYYAVQVGAGWKHPSNMTKSLLGHFSAQGLSPKRHVYEFRVKDESGLPPVGHMINADWFQEGQYIDARSNTKGKGFTGVMKRHGFGGQDRSHGVSLTHRSLGSAGPGQGGGSRVYPGKKMAGNMGNEQNTVQNLKILKVDAVNGIVVVTGMLFLPTTLSPGYFRPSRLLIGFVQVLSVVLRDAWSGYKMQSRSLGLRCQQQQRSLHNVSRLAKIFGNVLLQLYWLLERRLYMIHE</sequence>
<evidence type="ECO:0000256" key="5">
    <source>
        <dbReference type="ARBA" id="ARBA00023128"/>
    </source>
</evidence>
<dbReference type="PANTHER" id="PTHR11229">
    <property type="entry name" value="50S RIBOSOMAL PROTEIN L3"/>
    <property type="match status" value="1"/>
</dbReference>
<organism evidence="9 10">
    <name type="scientific">Aspergillus ruber (strain CBS 135680)</name>
    <dbReference type="NCBI Taxonomy" id="1388766"/>
    <lineage>
        <taxon>Eukaryota</taxon>
        <taxon>Fungi</taxon>
        <taxon>Dikarya</taxon>
        <taxon>Ascomycota</taxon>
        <taxon>Pezizomycotina</taxon>
        <taxon>Eurotiomycetes</taxon>
        <taxon>Eurotiomycetidae</taxon>
        <taxon>Eurotiales</taxon>
        <taxon>Aspergillaceae</taxon>
        <taxon>Aspergillus</taxon>
        <taxon>Aspergillus subgen. Aspergillus</taxon>
    </lineage>
</organism>
<gene>
    <name evidence="9" type="ORF">EURHEDRAFT_151942</name>
</gene>
<dbReference type="EMBL" id="KK088431">
    <property type="protein sequence ID" value="EYE93532.1"/>
    <property type="molecule type" value="Genomic_DNA"/>
</dbReference>
<dbReference type="InterPro" id="IPR000597">
    <property type="entry name" value="Ribosomal_uL3"/>
</dbReference>
<evidence type="ECO:0000256" key="7">
    <source>
        <dbReference type="ARBA" id="ARBA00035209"/>
    </source>
</evidence>
<dbReference type="Gene3D" id="2.40.30.10">
    <property type="entry name" value="Translation factors"/>
    <property type="match status" value="1"/>
</dbReference>
<dbReference type="PANTHER" id="PTHR11229:SF8">
    <property type="entry name" value="LARGE RIBOSOMAL SUBUNIT PROTEIN UL3M"/>
    <property type="match status" value="1"/>
</dbReference>
<dbReference type="SUPFAM" id="SSF50447">
    <property type="entry name" value="Translation proteins"/>
    <property type="match status" value="1"/>
</dbReference>
<dbReference type="Pfam" id="PF00297">
    <property type="entry name" value="Ribosomal_L3"/>
    <property type="match status" value="1"/>
</dbReference>
<dbReference type="FunFam" id="3.30.160.810:FF:000001">
    <property type="entry name" value="50S ribosomal protein L3"/>
    <property type="match status" value="1"/>
</dbReference>
<dbReference type="GO" id="GO:0003735">
    <property type="term" value="F:structural constituent of ribosome"/>
    <property type="evidence" value="ECO:0007669"/>
    <property type="project" value="InterPro"/>
</dbReference>
<comment type="subcellular location">
    <subcellularLocation>
        <location evidence="1">Mitochondrion</location>
    </subcellularLocation>
</comment>
<keyword evidence="5" id="KW-0496">Mitochondrion</keyword>
<evidence type="ECO:0000313" key="10">
    <source>
        <dbReference type="Proteomes" id="UP000019804"/>
    </source>
</evidence>
<keyword evidence="6 8" id="KW-0687">Ribonucleoprotein</keyword>
<reference evidence="10" key="1">
    <citation type="journal article" date="2014" name="Nat. Commun.">
        <title>Genomic adaptations of the halophilic Dead Sea filamentous fungus Eurotium rubrum.</title>
        <authorList>
            <person name="Kis-Papo T."/>
            <person name="Weig A.R."/>
            <person name="Riley R."/>
            <person name="Persoh D."/>
            <person name="Salamov A."/>
            <person name="Sun H."/>
            <person name="Lipzen A."/>
            <person name="Wasser S.P."/>
            <person name="Rambold G."/>
            <person name="Grigoriev I.V."/>
            <person name="Nevo E."/>
        </authorList>
    </citation>
    <scope>NUCLEOTIDE SEQUENCE [LARGE SCALE GENOMIC DNA]</scope>
    <source>
        <strain evidence="10">CBS 135680</strain>
    </source>
</reference>
<keyword evidence="10" id="KW-1185">Reference proteome</keyword>
<dbReference type="FunFam" id="2.40.30.10:FF:000004">
    <property type="entry name" value="50S ribosomal protein L3"/>
    <property type="match status" value="1"/>
</dbReference>
<dbReference type="AlphaFoldDB" id="A0A017S9F2"/>
<dbReference type="GO" id="GO:0005762">
    <property type="term" value="C:mitochondrial large ribosomal subunit"/>
    <property type="evidence" value="ECO:0007669"/>
    <property type="project" value="TreeGrafter"/>
</dbReference>
<dbReference type="InterPro" id="IPR019927">
    <property type="entry name" value="Ribosomal_uL3_bac/org-type"/>
</dbReference>
<protein>
    <recommendedName>
        <fullName evidence="7">Large ribosomal subunit protein uL3m</fullName>
    </recommendedName>
</protein>
<name>A0A017S9F2_ASPRC</name>
<dbReference type="STRING" id="1388766.A0A017S9F2"/>
<evidence type="ECO:0000256" key="2">
    <source>
        <dbReference type="ARBA" id="ARBA00006540"/>
    </source>
</evidence>
<dbReference type="GO" id="GO:0006412">
    <property type="term" value="P:translation"/>
    <property type="evidence" value="ECO:0007669"/>
    <property type="project" value="InterPro"/>
</dbReference>
<evidence type="ECO:0000256" key="8">
    <source>
        <dbReference type="RuleBase" id="RU003905"/>
    </source>
</evidence>
<dbReference type="Gene3D" id="3.30.160.810">
    <property type="match status" value="1"/>
</dbReference>
<dbReference type="PROSITE" id="PS51257">
    <property type="entry name" value="PROKAR_LIPOPROTEIN"/>
    <property type="match status" value="1"/>
</dbReference>
<dbReference type="RefSeq" id="XP_040637220.1">
    <property type="nucleotide sequence ID" value="XM_040777789.1"/>
</dbReference>
<comment type="similarity">
    <text evidence="2 8">Belongs to the universal ribosomal protein uL3 family.</text>
</comment>
<accession>A0A017S9F2</accession>